<organism evidence="3 4">
    <name type="scientific">Nitrosomonas halophila</name>
    <dbReference type="NCBI Taxonomy" id="44576"/>
    <lineage>
        <taxon>Bacteria</taxon>
        <taxon>Pseudomonadati</taxon>
        <taxon>Pseudomonadota</taxon>
        <taxon>Betaproteobacteria</taxon>
        <taxon>Nitrosomonadales</taxon>
        <taxon>Nitrosomonadaceae</taxon>
        <taxon>Nitrosomonas</taxon>
    </lineage>
</organism>
<evidence type="ECO:0000313" key="4">
    <source>
        <dbReference type="Proteomes" id="UP000198640"/>
    </source>
</evidence>
<dbReference type="PRINTS" id="PR00111">
    <property type="entry name" value="ABHYDROLASE"/>
</dbReference>
<dbReference type="GO" id="GO:0016020">
    <property type="term" value="C:membrane"/>
    <property type="evidence" value="ECO:0007669"/>
    <property type="project" value="TreeGrafter"/>
</dbReference>
<keyword evidence="1" id="KW-1133">Transmembrane helix</keyword>
<feature type="domain" description="AB hydrolase-1" evidence="2">
    <location>
        <begin position="2"/>
        <end position="241"/>
    </location>
</feature>
<gene>
    <name evidence="3" type="ORF">SAMN05421881_100579</name>
</gene>
<dbReference type="PANTHER" id="PTHR43798:SF33">
    <property type="entry name" value="HYDROLASE, PUTATIVE (AFU_ORTHOLOGUE AFUA_2G14860)-RELATED"/>
    <property type="match status" value="1"/>
</dbReference>
<sequence length="260" mass="29302">MHGLTRNCRDFDFLAAALQQNFRVICIDMVGRGRSDWLKRPLDYNSPLVYLSDVENILRHVHTQAPGRMQLYWVGVSMGGLIGMMLAARPHLPVDFNALAISDIGPFIPTWILRRFADFVGKDPRFDSLDQMQAYMKSISRSCGDLSDAQWHHLAKYGARDYADGTVGFRYDPAIAISFQPDIAQDIDLWPHWDRLALPTLVLRGGQSDLLPPAMAGEMQLRGPRADVVELPGIGHAPMLMDSREIGLIRNFLLKFKSHS</sequence>
<dbReference type="InterPro" id="IPR050266">
    <property type="entry name" value="AB_hydrolase_sf"/>
</dbReference>
<evidence type="ECO:0000259" key="2">
    <source>
        <dbReference type="Pfam" id="PF12697"/>
    </source>
</evidence>
<keyword evidence="1" id="KW-0812">Transmembrane</keyword>
<accession>A0A1H3DMF0</accession>
<protein>
    <submittedName>
        <fullName evidence="3">Pimeloyl-ACP methyl ester carboxylesterase</fullName>
    </submittedName>
</protein>
<keyword evidence="4" id="KW-1185">Reference proteome</keyword>
<dbReference type="EMBL" id="FNOY01000005">
    <property type="protein sequence ID" value="SDX67683.1"/>
    <property type="molecule type" value="Genomic_DNA"/>
</dbReference>
<dbReference type="AlphaFoldDB" id="A0A1H3DMF0"/>
<name>A0A1H3DMF0_9PROT</name>
<dbReference type="PANTHER" id="PTHR43798">
    <property type="entry name" value="MONOACYLGLYCEROL LIPASE"/>
    <property type="match status" value="1"/>
</dbReference>
<evidence type="ECO:0000313" key="3">
    <source>
        <dbReference type="EMBL" id="SDX67683.1"/>
    </source>
</evidence>
<dbReference type="Pfam" id="PF12697">
    <property type="entry name" value="Abhydrolase_6"/>
    <property type="match status" value="1"/>
</dbReference>
<dbReference type="Gene3D" id="3.40.50.1820">
    <property type="entry name" value="alpha/beta hydrolase"/>
    <property type="match status" value="1"/>
</dbReference>
<keyword evidence="1" id="KW-0472">Membrane</keyword>
<dbReference type="InterPro" id="IPR029058">
    <property type="entry name" value="AB_hydrolase_fold"/>
</dbReference>
<dbReference type="SUPFAM" id="SSF53474">
    <property type="entry name" value="alpha/beta-Hydrolases"/>
    <property type="match status" value="1"/>
</dbReference>
<evidence type="ECO:0000256" key="1">
    <source>
        <dbReference type="SAM" id="Phobius"/>
    </source>
</evidence>
<feature type="transmembrane region" description="Helical" evidence="1">
    <location>
        <begin position="71"/>
        <end position="88"/>
    </location>
</feature>
<dbReference type="Proteomes" id="UP000198640">
    <property type="component" value="Unassembled WGS sequence"/>
</dbReference>
<proteinExistence type="predicted"/>
<dbReference type="InterPro" id="IPR000073">
    <property type="entry name" value="AB_hydrolase_1"/>
</dbReference>
<dbReference type="STRING" id="44576.SAMN05421881_100579"/>
<reference evidence="3 4" key="1">
    <citation type="submission" date="2016-10" db="EMBL/GenBank/DDBJ databases">
        <authorList>
            <person name="de Groot N.N."/>
        </authorList>
    </citation>
    <scope>NUCLEOTIDE SEQUENCE [LARGE SCALE GENOMIC DNA]</scope>
    <source>
        <strain evidence="3 4">Nm1</strain>
    </source>
</reference>